<proteinExistence type="predicted"/>
<protein>
    <submittedName>
        <fullName evidence="1">Uncharacterized protein</fullName>
    </submittedName>
</protein>
<evidence type="ECO:0000313" key="2">
    <source>
        <dbReference type="Proteomes" id="UP000198982"/>
    </source>
</evidence>
<dbReference type="AlphaFoldDB" id="A0A1H5A5N8"/>
<reference evidence="2" key="1">
    <citation type="submission" date="2016-10" db="EMBL/GenBank/DDBJ databases">
        <authorList>
            <person name="Varghese N."/>
            <person name="Submissions S."/>
        </authorList>
    </citation>
    <scope>NUCLEOTIDE SEQUENCE [LARGE SCALE GENOMIC DNA]</scope>
    <source>
        <strain evidence="2">DSM 9751</strain>
    </source>
</reference>
<dbReference type="EMBL" id="FNTJ01000003">
    <property type="protein sequence ID" value="SED37776.1"/>
    <property type="molecule type" value="Genomic_DNA"/>
</dbReference>
<dbReference type="RefSeq" id="WP_092320953.1">
    <property type="nucleotide sequence ID" value="NZ_FNTJ01000003.1"/>
</dbReference>
<keyword evidence="2" id="KW-1185">Reference proteome</keyword>
<name>A0A1H5A5N8_9PSED</name>
<accession>A0A1H5A5N8</accession>
<dbReference type="Proteomes" id="UP000198982">
    <property type="component" value="Unassembled WGS sequence"/>
</dbReference>
<sequence length="63" mass="7131">MIKRHYFIAVKLKGSDVHASGVITVRSFFRPSAESVFENSKRKIAEQCGLQVDDFVSVAFNRI</sequence>
<gene>
    <name evidence="1" type="ORF">SAMN05216178_7002</name>
</gene>
<evidence type="ECO:0000313" key="1">
    <source>
        <dbReference type="EMBL" id="SED37776.1"/>
    </source>
</evidence>
<organism evidence="1 2">
    <name type="scientific">Pseudomonas saponiphila</name>
    <dbReference type="NCBI Taxonomy" id="556534"/>
    <lineage>
        <taxon>Bacteria</taxon>
        <taxon>Pseudomonadati</taxon>
        <taxon>Pseudomonadota</taxon>
        <taxon>Gammaproteobacteria</taxon>
        <taxon>Pseudomonadales</taxon>
        <taxon>Pseudomonadaceae</taxon>
        <taxon>Pseudomonas</taxon>
    </lineage>
</organism>